<name>A0ABV6M8Q9_9ACTN</name>
<comment type="caution">
    <text evidence="2">The sequence shown here is derived from an EMBL/GenBank/DDBJ whole genome shotgun (WGS) entry which is preliminary data.</text>
</comment>
<protein>
    <submittedName>
        <fullName evidence="2">Pecanex-like protein 1</fullName>
    </submittedName>
</protein>
<feature type="compositionally biased region" description="Polar residues" evidence="1">
    <location>
        <begin position="43"/>
        <end position="60"/>
    </location>
</feature>
<dbReference type="EMBL" id="JBHLUH010000056">
    <property type="protein sequence ID" value="MFC0531031.1"/>
    <property type="molecule type" value="Genomic_DNA"/>
</dbReference>
<accession>A0ABV6M8Q9</accession>
<reference evidence="2 3" key="1">
    <citation type="submission" date="2024-09" db="EMBL/GenBank/DDBJ databases">
        <authorList>
            <person name="Sun Q."/>
            <person name="Mori K."/>
        </authorList>
    </citation>
    <scope>NUCLEOTIDE SEQUENCE [LARGE SCALE GENOMIC DNA]</scope>
    <source>
        <strain evidence="2 3">TBRC 3947</strain>
    </source>
</reference>
<feature type="compositionally biased region" description="Polar residues" evidence="1">
    <location>
        <begin position="84"/>
        <end position="93"/>
    </location>
</feature>
<feature type="region of interest" description="Disordered" evidence="1">
    <location>
        <begin position="19"/>
        <end position="125"/>
    </location>
</feature>
<evidence type="ECO:0000256" key="1">
    <source>
        <dbReference type="SAM" id="MobiDB-lite"/>
    </source>
</evidence>
<organism evidence="2 3">
    <name type="scientific">Phytohabitans kaempferiae</name>
    <dbReference type="NCBI Taxonomy" id="1620943"/>
    <lineage>
        <taxon>Bacteria</taxon>
        <taxon>Bacillati</taxon>
        <taxon>Actinomycetota</taxon>
        <taxon>Actinomycetes</taxon>
        <taxon>Micromonosporales</taxon>
        <taxon>Micromonosporaceae</taxon>
    </lineage>
</organism>
<evidence type="ECO:0000313" key="3">
    <source>
        <dbReference type="Proteomes" id="UP001589867"/>
    </source>
</evidence>
<feature type="compositionally biased region" description="Low complexity" evidence="1">
    <location>
        <begin position="72"/>
        <end position="83"/>
    </location>
</feature>
<gene>
    <name evidence="2" type="ORF">ACFFIA_25655</name>
</gene>
<evidence type="ECO:0000313" key="2">
    <source>
        <dbReference type="EMBL" id="MFC0531031.1"/>
    </source>
</evidence>
<sequence>MLATLVVFGGIITVTQVSNAGDRRNRGNQRPPATECRPAPNGTAPSGQQNVTETRQNGRTVRNYWGDGQACTTTAPTPTTSTSGQPNQPVTGSPTTPPPPLEIGPDECSEGNGLQPHDGFQNGNRCVDTQMGEVANADQNPTLLITDAPRTVRVNQPFTIRVSTRNLIRDRFLPAGQGGYYVEMSILNAQNLVRGHFHSACRQLNNANAAPDPAPAPAFFVATEDNGGSAAPDVIEIRVPGLPNRGTFQCASWAGDASHRIPLMQRANQIPAFDSVRVTVR</sequence>
<dbReference type="RefSeq" id="WP_377254738.1">
    <property type="nucleotide sequence ID" value="NZ_JBHLUH010000056.1"/>
</dbReference>
<proteinExistence type="predicted"/>
<keyword evidence="3" id="KW-1185">Reference proteome</keyword>
<dbReference type="Proteomes" id="UP001589867">
    <property type="component" value="Unassembled WGS sequence"/>
</dbReference>